<gene>
    <name evidence="9" type="ORF">I4I82_02730</name>
</gene>
<sequence length="276" mass="29235">MAIWMSAMASVLAAWLVAIGAVIVDLNAGLPWRHVFDTCTTTQCALSHGTPGSWLKVGILTLATLVTGGALVGLGRALLHARRRTHRHAEAAHLVGERDQLLGAVILDVPEKVAYAVAGRPSAIVLSRPAIRALTAQQLRVIIAHERAHLAGRHHLVLAVSSVLADRMPRIPLFTKGRTELRRLVEMCADDTATRGRDVRDLLGALLALAGPAPQPRSALSAAATHVQERAKRLVSRPGSRSVRKTRALLLAGTAALLAGPVITTTALCNLLPLGL</sequence>
<keyword evidence="5 6" id="KW-0482">Metalloprotease</keyword>
<keyword evidence="1 6" id="KW-0645">Protease</keyword>
<accession>A0ABS6U2X9</accession>
<keyword evidence="2" id="KW-0479">Metal-binding</keyword>
<evidence type="ECO:0000256" key="2">
    <source>
        <dbReference type="ARBA" id="ARBA00022723"/>
    </source>
</evidence>
<comment type="similarity">
    <text evidence="6">Belongs to the peptidase M48 family.</text>
</comment>
<evidence type="ECO:0000256" key="7">
    <source>
        <dbReference type="SAM" id="Phobius"/>
    </source>
</evidence>
<dbReference type="RefSeq" id="WP_218595130.1">
    <property type="nucleotide sequence ID" value="NZ_JADQDF010000001.1"/>
</dbReference>
<evidence type="ECO:0000256" key="5">
    <source>
        <dbReference type="ARBA" id="ARBA00023049"/>
    </source>
</evidence>
<dbReference type="EMBL" id="JADQDF010000001">
    <property type="protein sequence ID" value="MBW0126606.1"/>
    <property type="molecule type" value="Genomic_DNA"/>
</dbReference>
<evidence type="ECO:0000256" key="6">
    <source>
        <dbReference type="RuleBase" id="RU003983"/>
    </source>
</evidence>
<evidence type="ECO:0000256" key="3">
    <source>
        <dbReference type="ARBA" id="ARBA00022801"/>
    </source>
</evidence>
<organism evidence="9 10">
    <name type="scientific">Pseudonocardia oceani</name>
    <dbReference type="NCBI Taxonomy" id="2792013"/>
    <lineage>
        <taxon>Bacteria</taxon>
        <taxon>Bacillati</taxon>
        <taxon>Actinomycetota</taxon>
        <taxon>Actinomycetes</taxon>
        <taxon>Pseudonocardiales</taxon>
        <taxon>Pseudonocardiaceae</taxon>
        <taxon>Pseudonocardia</taxon>
    </lineage>
</organism>
<protein>
    <submittedName>
        <fullName evidence="9">M56 family metallopeptidase</fullName>
    </submittedName>
</protein>
<comment type="caution">
    <text evidence="9">The sequence shown here is derived from an EMBL/GenBank/DDBJ whole genome shotgun (WGS) entry which is preliminary data.</text>
</comment>
<proteinExistence type="inferred from homology"/>
<evidence type="ECO:0000313" key="9">
    <source>
        <dbReference type="EMBL" id="MBW0126606.1"/>
    </source>
</evidence>
<dbReference type="PANTHER" id="PTHR34978">
    <property type="entry name" value="POSSIBLE SENSOR-TRANSDUCER PROTEIN BLAR"/>
    <property type="match status" value="1"/>
</dbReference>
<name>A0ABS6U2X9_9PSEU</name>
<dbReference type="InterPro" id="IPR001915">
    <property type="entry name" value="Peptidase_M48"/>
</dbReference>
<dbReference type="Pfam" id="PF01435">
    <property type="entry name" value="Peptidase_M48"/>
    <property type="match status" value="1"/>
</dbReference>
<evidence type="ECO:0000256" key="1">
    <source>
        <dbReference type="ARBA" id="ARBA00022670"/>
    </source>
</evidence>
<reference evidence="9 10" key="1">
    <citation type="submission" date="2020-11" db="EMBL/GenBank/DDBJ databases">
        <title>Pseudonocardia abyssalis sp. nov. and Pseudonocardia oceani sp. nov., description and phylogenomic analysis of two novel actinomycetes isolated from the deep Southern Ocean.</title>
        <authorList>
            <person name="Parra J."/>
        </authorList>
    </citation>
    <scope>NUCLEOTIDE SEQUENCE [LARGE SCALE GENOMIC DNA]</scope>
    <source>
        <strain evidence="10">KRD185</strain>
    </source>
</reference>
<evidence type="ECO:0000313" key="10">
    <source>
        <dbReference type="Proteomes" id="UP000694300"/>
    </source>
</evidence>
<dbReference type="CDD" id="cd07326">
    <property type="entry name" value="M56_BlaR1_MecR1_like"/>
    <property type="match status" value="1"/>
</dbReference>
<dbReference type="InterPro" id="IPR052173">
    <property type="entry name" value="Beta-lactam_resp_regulator"/>
</dbReference>
<comment type="cofactor">
    <cofactor evidence="6">
        <name>Zn(2+)</name>
        <dbReference type="ChEBI" id="CHEBI:29105"/>
    </cofactor>
    <text evidence="6">Binds 1 zinc ion per subunit.</text>
</comment>
<feature type="domain" description="Peptidase M48" evidence="8">
    <location>
        <begin position="104"/>
        <end position="160"/>
    </location>
</feature>
<evidence type="ECO:0000259" key="8">
    <source>
        <dbReference type="Pfam" id="PF01435"/>
    </source>
</evidence>
<feature type="transmembrane region" description="Helical" evidence="7">
    <location>
        <begin position="248"/>
        <end position="273"/>
    </location>
</feature>
<keyword evidence="3 6" id="KW-0378">Hydrolase</keyword>
<dbReference type="Proteomes" id="UP000694300">
    <property type="component" value="Unassembled WGS sequence"/>
</dbReference>
<evidence type="ECO:0000256" key="4">
    <source>
        <dbReference type="ARBA" id="ARBA00022833"/>
    </source>
</evidence>
<keyword evidence="10" id="KW-1185">Reference proteome</keyword>
<feature type="transmembrane region" description="Helical" evidence="7">
    <location>
        <begin position="57"/>
        <end position="79"/>
    </location>
</feature>
<keyword evidence="7" id="KW-0812">Transmembrane</keyword>
<keyword evidence="7" id="KW-1133">Transmembrane helix</keyword>
<keyword evidence="7" id="KW-0472">Membrane</keyword>
<keyword evidence="4 6" id="KW-0862">Zinc</keyword>
<dbReference type="PANTHER" id="PTHR34978:SF3">
    <property type="entry name" value="SLR0241 PROTEIN"/>
    <property type="match status" value="1"/>
</dbReference>